<reference evidence="2 3" key="1">
    <citation type="submission" date="2019-11" db="EMBL/GenBank/DDBJ databases">
        <title>The Phosphoenolpyruvate Phosphotransferase System Regulates Serratia proteamaculans 336X Biofilm Formation and Wheat Roots colonization.</title>
        <authorList>
            <person name="Liu F."/>
        </authorList>
    </citation>
    <scope>NUCLEOTIDE SEQUENCE [LARGE SCALE GENOMIC DNA]</scope>
    <source>
        <strain evidence="2 3">336X</strain>
    </source>
</reference>
<dbReference type="InterPro" id="IPR023214">
    <property type="entry name" value="HAD_sf"/>
</dbReference>
<dbReference type="AlphaFoldDB" id="A0A5Q2V2V7"/>
<dbReference type="Pfam" id="PF00702">
    <property type="entry name" value="Hydrolase"/>
    <property type="match status" value="1"/>
</dbReference>
<sequence>MIVTIADNIDTILVDFFDTVVERTCHPEVVKRKWVAALIDSYHVRLSVEELYALRLRIEAGLCVSSQTQGDDAEFCYDDMSLALYYELQRGQIVAQLPELELFISYCRDLELALELSVQQPIVATLDMLRSEKAKGKKIYLVSDFYLDKQSIIHFATHHGFADIFDSFFVSSENKRTKKEGRAYDVVIAKLGLDVKRTIMLGDNAHSDIVMSKARGLFAHHLPVDQHRYDANLQADRERNRIEKKINQVIAEDKFSFSWVSCAIYLFTRRLYWVLATKKAKNVYFFAREGEFLQKAFDKYQATLPANFARINTHYMYVSRRATYLPSLGPLSSSAFNKLLYQYGSCSLSAFLKSINLDEYVCDLKKRFPQVNFEEQHLNIAALPGFIALMEDEEFKSIYDRERNEQNTYLNEYCNVLMAEKCDEPVHVVDVGWKGSIQDNLAKVTQRQVVGYYFGILDGAECHKNNIKEGLLFDHQWGQRVGDDMFNEFRAGFEVFMGASHGSLKRYGDSVENFVFDHNEAEIALYHEQIAPFQQRALHQFSEFAKLERIYSVSDHEIGKAVKKAYFRGVMLPSRHEREKFASIKHYENFGVFNFSSFGQNKRSALSYFKRMAKNPRHTIGSAWWKPLDFHANGVGYLKYPYLLIKKIKSKGSK</sequence>
<proteinExistence type="predicted"/>
<organism evidence="2 3">
    <name type="scientific">Serratia proteamaculans</name>
    <dbReference type="NCBI Taxonomy" id="28151"/>
    <lineage>
        <taxon>Bacteria</taxon>
        <taxon>Pseudomonadati</taxon>
        <taxon>Pseudomonadota</taxon>
        <taxon>Gammaproteobacteria</taxon>
        <taxon>Enterobacterales</taxon>
        <taxon>Yersiniaceae</taxon>
        <taxon>Serratia</taxon>
    </lineage>
</organism>
<dbReference type="Proteomes" id="UP000381260">
    <property type="component" value="Chromosome"/>
</dbReference>
<dbReference type="InterPro" id="IPR036412">
    <property type="entry name" value="HAD-like_sf"/>
</dbReference>
<dbReference type="GO" id="GO:0016787">
    <property type="term" value="F:hydrolase activity"/>
    <property type="evidence" value="ECO:0007669"/>
    <property type="project" value="UniProtKB-KW"/>
</dbReference>
<dbReference type="GO" id="GO:0046872">
    <property type="term" value="F:metal ion binding"/>
    <property type="evidence" value="ECO:0007669"/>
    <property type="project" value="UniProtKB-KW"/>
</dbReference>
<evidence type="ECO:0000256" key="1">
    <source>
        <dbReference type="ARBA" id="ARBA00022723"/>
    </source>
</evidence>
<protein>
    <submittedName>
        <fullName evidence="2">HAD-IA family hydrolase</fullName>
    </submittedName>
</protein>
<dbReference type="Gene3D" id="3.40.50.1000">
    <property type="entry name" value="HAD superfamily/HAD-like"/>
    <property type="match status" value="1"/>
</dbReference>
<accession>A0A5Q2V2V7</accession>
<keyword evidence="1" id="KW-0479">Metal-binding</keyword>
<dbReference type="EMBL" id="CP045913">
    <property type="protein sequence ID" value="QGH59722.1"/>
    <property type="molecule type" value="Genomic_DNA"/>
</dbReference>
<dbReference type="SUPFAM" id="SSF56784">
    <property type="entry name" value="HAD-like"/>
    <property type="match status" value="1"/>
</dbReference>
<dbReference type="RefSeq" id="WP_153857382.1">
    <property type="nucleotide sequence ID" value="NZ_CP045913.1"/>
</dbReference>
<keyword evidence="2" id="KW-0378">Hydrolase</keyword>
<name>A0A5Q2V2V7_SERPR</name>
<dbReference type="NCBIfam" id="TIGR01549">
    <property type="entry name" value="HAD-SF-IA-v1"/>
    <property type="match status" value="1"/>
</dbReference>
<evidence type="ECO:0000313" key="2">
    <source>
        <dbReference type="EMBL" id="QGH59722.1"/>
    </source>
</evidence>
<evidence type="ECO:0000313" key="3">
    <source>
        <dbReference type="Proteomes" id="UP000381260"/>
    </source>
</evidence>
<dbReference type="InterPro" id="IPR006439">
    <property type="entry name" value="HAD-SF_hydro_IA"/>
</dbReference>
<gene>
    <name evidence="2" type="ORF">GHV41_02170</name>
</gene>